<sequence length="1802" mass="205080">MNEFDGKKFYGFSLHDDPVLSTTTRNFEFKYTRPEHLERLIQKVQQTDPDHERNRKKEILNRLCKAKKMPCVNDTHTPYRRDADVETHVSRGDAGGRVRNLSDTEINQLIGKVKSYGDLRRQNSTDTYAKAKDTTKSMQPSMALKSILRNSTHDFPNGSGTVEPRQSPRLLCNPYEYSDDNCIGDGDLYGSEPTSEDQILCNPFDLPHEPLYESHAMHMPHMRRELHSGLCKLPDVPEEDELFASRTVMPTVVEEFRQPQAKWVEICAEPAMEKAQSAEIKFAEFSEKSERLPTNVTYTMHSHELQLPIQISAPEMMLKNMSPPPSLPNMALTYALNSYDDNPSTYEIEDSDLEYEMLEREQYTKYCGARPKNEELTNNSNGSGGLAEFVELESEIPNMNLSFLKNVSPLRYSDLTDEREEEKKAVLKQNQFKMVIKNRNTKSPTPTVEKEPSIATSKDTKKKCAKPKNKPTEEVKPNPRKKLTARSPDISSPAEKSSLGTPRSGGKRSSTTTPRPHKERNSQLNQISSNELRSMKNIILTKSIEDLKMEKMAIFAKMTSTQERIIETLDKLRISLLELYVPDSHYEKTRRQKNAFEFSVRFSRNFLYPLKGMIEDLRVVSVEQLCSAVSNEATQRVHNIFTLIHQSLQTYYKQLRYFLLDQVPQKLNTLIELASTTVSICLEKQIFDRNDAIIECLQERCAKFLGFLEDMHEERFLTARDNYRKTASNYSLKMFMNDLNMYEPKLVPKNHYNHRRKPKLRRVLKPSTTTTKAKSNTETAPVPQTSQMVITKPDGDQISTHINDLARSSGLFQSAQNIAVDPIAPPAEPSMNSEELPTLNKALIEALQTVTKEQMRQVLQPIMQTLGSVIEKKNASKTIEELLNAFSSNLISLAEGEQTKRVNPETYSGNGDKVRAGAEELKASKQTERQRNRHRQSNCESTKRNNEAAAFFGGTDGTANAFETAIGELSADDNDDDNYYDDDGFENDDDANDGNDDIDEDDDNGDGVDDGDVVDDDQARDATTEPTEMTDPSETTERSEPNEASDAVRYFRDGYAGKNKNKSGNINNNNNNNSGSNIKVNGSKIVVFDSFKLDENGDGESAGDGDADADGDGNRDDGDDVASESGSDFASFEGNSSSFDVVIAMKPDKNKVNEQQQQKQQQQLQYNSKKEQQQHNTEQQQLEKFEQQQRQQQQRHHKPLKLSKQQQQQQLLQLQMRQQQPERQQQKALRERTENYDTHIQQQQQLLMQQVYEEQKLQSQQQLAKRDERRCEPKTISHKVSAEQILKQSNNLQKQLKQQLEEHQRCIIEQQQQQQLHQQQLQQQKMLDRKDELKLQEKQKQHQQQQQPKQPSLPPPKPLTRKQLQAQAQQQARSTFTSRHTSRASTSRLPSSRVSPLRTTSRGVLSTRAKSLSSSRADMHADKSKLLKKRRNPLNSPPPAPSATPTNSARTPRSTRVSTVSSASAACNAQKVRAPAQQALRPSHTTPNMGFYRADDVGAGGDTHAPGARLLHAQSQMQQMCSMLKSEFVDMMIPLASDGDVNADKATTTKASESRLDKCNDKAQPNQADTLANHDLIEALTNCLFKYNEAMKDNGKNIASPSVATPKADRRETRNVNPASPITLYTGESPYEKLKLKKAQQRLKKEYQKEQRRAERQKAQKEMRKDANKEELNDWEQENSADEGHTDDNDYELPATNQQEDEKSCKNVELPTSPCTLWNSNFKDIPRKKDLHIEELIAERDQFVRLCSKNRFYANPNFNQPWRVFSKLAARLSNDIIGVIEEDFSIGVSKFVQDFLDNETKI</sequence>
<feature type="region of interest" description="Disordered" evidence="1">
    <location>
        <begin position="1333"/>
        <end position="1488"/>
    </location>
</feature>
<feature type="region of interest" description="Disordered" evidence="1">
    <location>
        <begin position="921"/>
        <end position="945"/>
    </location>
</feature>
<feature type="region of interest" description="Disordered" evidence="1">
    <location>
        <begin position="969"/>
        <end position="1079"/>
    </location>
</feature>
<feature type="compositionally biased region" description="Acidic residues" evidence="1">
    <location>
        <begin position="970"/>
        <end position="1016"/>
    </location>
</feature>
<feature type="compositionally biased region" description="Polar residues" evidence="1">
    <location>
        <begin position="494"/>
        <end position="514"/>
    </location>
</feature>
<name>A0ABM3JQT5_BACDO</name>
<feature type="compositionally biased region" description="Basic and acidic residues" evidence="1">
    <location>
        <begin position="1224"/>
        <end position="1237"/>
    </location>
</feature>
<feature type="compositionally biased region" description="Polar residues" evidence="1">
    <location>
        <begin position="1124"/>
        <end position="1138"/>
    </location>
</feature>
<feature type="compositionally biased region" description="Basic residues" evidence="1">
    <location>
        <begin position="460"/>
        <end position="469"/>
    </location>
</feature>
<accession>A0ABM3JQT5</accession>
<feature type="compositionally biased region" description="Acidic residues" evidence="1">
    <location>
        <begin position="1096"/>
        <end position="1122"/>
    </location>
</feature>
<protein>
    <submittedName>
        <fullName evidence="3">Uncharacterized protein LOC105227515 isoform X2</fullName>
    </submittedName>
</protein>
<evidence type="ECO:0000313" key="3">
    <source>
        <dbReference type="RefSeq" id="XP_049311565.1"/>
    </source>
</evidence>
<feature type="region of interest" description="Disordered" evidence="1">
    <location>
        <begin position="1594"/>
        <end position="1625"/>
    </location>
</feature>
<dbReference type="GeneID" id="105227515"/>
<feature type="compositionally biased region" description="Low complexity" evidence="1">
    <location>
        <begin position="1062"/>
        <end position="1079"/>
    </location>
</feature>
<evidence type="ECO:0000313" key="2">
    <source>
        <dbReference type="Proteomes" id="UP001652620"/>
    </source>
</evidence>
<dbReference type="Proteomes" id="UP001652620">
    <property type="component" value="Chromosome 4"/>
</dbReference>
<feature type="region of interest" description="Disordered" evidence="1">
    <location>
        <begin position="435"/>
        <end position="530"/>
    </location>
</feature>
<keyword evidence="2" id="KW-1185">Reference proteome</keyword>
<gene>
    <name evidence="3" type="primary">LOC105227515</name>
</gene>
<feature type="compositionally biased region" description="Basic and acidic residues" evidence="1">
    <location>
        <begin position="1643"/>
        <end position="1672"/>
    </location>
</feature>
<feature type="region of interest" description="Disordered" evidence="1">
    <location>
        <begin position="1150"/>
        <end position="1241"/>
    </location>
</feature>
<dbReference type="RefSeq" id="XP_049311565.1">
    <property type="nucleotide sequence ID" value="XM_049455608.1"/>
</dbReference>
<feature type="region of interest" description="Disordered" evidence="1">
    <location>
        <begin position="1094"/>
        <end position="1138"/>
    </location>
</feature>
<organism evidence="2 3">
    <name type="scientific">Bactrocera dorsalis</name>
    <name type="common">Oriental fruit fly</name>
    <name type="synonym">Dacus dorsalis</name>
    <dbReference type="NCBI Taxonomy" id="27457"/>
    <lineage>
        <taxon>Eukaryota</taxon>
        <taxon>Metazoa</taxon>
        <taxon>Ecdysozoa</taxon>
        <taxon>Arthropoda</taxon>
        <taxon>Hexapoda</taxon>
        <taxon>Insecta</taxon>
        <taxon>Pterygota</taxon>
        <taxon>Neoptera</taxon>
        <taxon>Endopterygota</taxon>
        <taxon>Diptera</taxon>
        <taxon>Brachycera</taxon>
        <taxon>Muscomorpha</taxon>
        <taxon>Tephritoidea</taxon>
        <taxon>Tephritidae</taxon>
        <taxon>Bactrocera</taxon>
        <taxon>Bactrocera</taxon>
    </lineage>
</organism>
<feature type="compositionally biased region" description="Low complexity" evidence="1">
    <location>
        <begin position="1443"/>
        <end position="1466"/>
    </location>
</feature>
<feature type="compositionally biased region" description="Polar residues" evidence="1">
    <location>
        <begin position="1400"/>
        <end position="1416"/>
    </location>
</feature>
<reference evidence="3" key="1">
    <citation type="submission" date="2025-08" db="UniProtKB">
        <authorList>
            <consortium name="RefSeq"/>
        </authorList>
    </citation>
    <scope>IDENTIFICATION</scope>
    <source>
        <tissue evidence="3">Adult</tissue>
    </source>
</reference>
<feature type="compositionally biased region" description="Low complexity" evidence="1">
    <location>
        <begin position="1363"/>
        <end position="1399"/>
    </location>
</feature>
<feature type="region of interest" description="Disordered" evidence="1">
    <location>
        <begin position="1638"/>
        <end position="1708"/>
    </location>
</feature>
<feature type="compositionally biased region" description="Low complexity" evidence="1">
    <location>
        <begin position="1153"/>
        <end position="1167"/>
    </location>
</feature>
<feature type="compositionally biased region" description="Polar residues" evidence="1">
    <location>
        <begin position="1024"/>
        <end position="1033"/>
    </location>
</feature>
<feature type="compositionally biased region" description="Basic and acidic residues" evidence="1">
    <location>
        <begin position="921"/>
        <end position="930"/>
    </location>
</feature>
<feature type="compositionally biased region" description="Low complexity" evidence="1">
    <location>
        <begin position="1202"/>
        <end position="1223"/>
    </location>
</feature>
<proteinExistence type="predicted"/>
<evidence type="ECO:0000256" key="1">
    <source>
        <dbReference type="SAM" id="MobiDB-lite"/>
    </source>
</evidence>